<organism evidence="1 2">
    <name type="scientific">Cichorium intybus</name>
    <name type="common">Chicory</name>
    <dbReference type="NCBI Taxonomy" id="13427"/>
    <lineage>
        <taxon>Eukaryota</taxon>
        <taxon>Viridiplantae</taxon>
        <taxon>Streptophyta</taxon>
        <taxon>Embryophyta</taxon>
        <taxon>Tracheophyta</taxon>
        <taxon>Spermatophyta</taxon>
        <taxon>Magnoliopsida</taxon>
        <taxon>eudicotyledons</taxon>
        <taxon>Gunneridae</taxon>
        <taxon>Pentapetalae</taxon>
        <taxon>asterids</taxon>
        <taxon>campanulids</taxon>
        <taxon>Asterales</taxon>
        <taxon>Asteraceae</taxon>
        <taxon>Cichorioideae</taxon>
        <taxon>Cichorieae</taxon>
        <taxon>Cichoriinae</taxon>
        <taxon>Cichorium</taxon>
    </lineage>
</organism>
<dbReference type="EMBL" id="CM042013">
    <property type="protein sequence ID" value="KAI3737017.1"/>
    <property type="molecule type" value="Genomic_DNA"/>
</dbReference>
<accession>A0ACB9CRS8</accession>
<evidence type="ECO:0000313" key="1">
    <source>
        <dbReference type="EMBL" id="KAI3737017.1"/>
    </source>
</evidence>
<reference evidence="1 2" key="2">
    <citation type="journal article" date="2022" name="Mol. Ecol. Resour.">
        <title>The genomes of chicory, endive, great burdock and yacon provide insights into Asteraceae paleo-polyploidization history and plant inulin production.</title>
        <authorList>
            <person name="Fan W."/>
            <person name="Wang S."/>
            <person name="Wang H."/>
            <person name="Wang A."/>
            <person name="Jiang F."/>
            <person name="Liu H."/>
            <person name="Zhao H."/>
            <person name="Xu D."/>
            <person name="Zhang Y."/>
        </authorList>
    </citation>
    <scope>NUCLEOTIDE SEQUENCE [LARGE SCALE GENOMIC DNA]</scope>
    <source>
        <strain evidence="2">cv. Punajuju</strain>
        <tissue evidence="1">Leaves</tissue>
    </source>
</reference>
<protein>
    <submittedName>
        <fullName evidence="1">Uncharacterized protein</fullName>
    </submittedName>
</protein>
<reference evidence="2" key="1">
    <citation type="journal article" date="2022" name="Mol. Ecol. Resour.">
        <title>The genomes of chicory, endive, great burdock and yacon provide insights into Asteraceae palaeo-polyploidization history and plant inulin production.</title>
        <authorList>
            <person name="Fan W."/>
            <person name="Wang S."/>
            <person name="Wang H."/>
            <person name="Wang A."/>
            <person name="Jiang F."/>
            <person name="Liu H."/>
            <person name="Zhao H."/>
            <person name="Xu D."/>
            <person name="Zhang Y."/>
        </authorList>
    </citation>
    <scope>NUCLEOTIDE SEQUENCE [LARGE SCALE GENOMIC DNA]</scope>
    <source>
        <strain evidence="2">cv. Punajuju</strain>
    </source>
</reference>
<name>A0ACB9CRS8_CICIN</name>
<dbReference type="Proteomes" id="UP001055811">
    <property type="component" value="Linkage Group LG05"/>
</dbReference>
<sequence length="98" mass="11499">MFGVSITMRRIRVEEDRGGRNEIGAGRNSVRRLSNKKENQPRIPESTELNLMHRRQFIRRSHRFHLYSLPFSTHTSDRPRSQTTDVLDLSPSCSGRNY</sequence>
<proteinExistence type="predicted"/>
<comment type="caution">
    <text evidence="1">The sequence shown here is derived from an EMBL/GenBank/DDBJ whole genome shotgun (WGS) entry which is preliminary data.</text>
</comment>
<keyword evidence="2" id="KW-1185">Reference proteome</keyword>
<evidence type="ECO:0000313" key="2">
    <source>
        <dbReference type="Proteomes" id="UP001055811"/>
    </source>
</evidence>
<gene>
    <name evidence="1" type="ORF">L2E82_27010</name>
</gene>